<comment type="caution">
    <text evidence="1">The sequence shown here is derived from an EMBL/GenBank/DDBJ whole genome shotgun (WGS) entry which is preliminary data.</text>
</comment>
<evidence type="ECO:0008006" key="3">
    <source>
        <dbReference type="Google" id="ProtNLM"/>
    </source>
</evidence>
<proteinExistence type="predicted"/>
<accession>A0AAV7VR23</accession>
<dbReference type="AlphaFoldDB" id="A0AAV7VR23"/>
<evidence type="ECO:0000313" key="1">
    <source>
        <dbReference type="EMBL" id="KAJ1202667.1"/>
    </source>
</evidence>
<sequence>MQARIVGAALLGLLHALVRVFSFFVARAALLGSCSDATLKHTCGLHIESLAPRSFLVARAALLGSCSDATLKRACSHQRAESVEGLAPRAGKGEGKGKITIYGETG</sequence>
<gene>
    <name evidence="1" type="ORF">NDU88_006464</name>
</gene>
<protein>
    <recommendedName>
        <fullName evidence="3">Secreted protein</fullName>
    </recommendedName>
</protein>
<reference evidence="1" key="1">
    <citation type="journal article" date="2022" name="bioRxiv">
        <title>Sequencing and chromosome-scale assembly of the giantPleurodeles waltlgenome.</title>
        <authorList>
            <person name="Brown T."/>
            <person name="Elewa A."/>
            <person name="Iarovenko S."/>
            <person name="Subramanian E."/>
            <person name="Araus A.J."/>
            <person name="Petzold A."/>
            <person name="Susuki M."/>
            <person name="Suzuki K.-i.T."/>
            <person name="Hayashi T."/>
            <person name="Toyoda A."/>
            <person name="Oliveira C."/>
            <person name="Osipova E."/>
            <person name="Leigh N.D."/>
            <person name="Simon A."/>
            <person name="Yun M.H."/>
        </authorList>
    </citation>
    <scope>NUCLEOTIDE SEQUENCE</scope>
    <source>
        <strain evidence="1">20211129_DDA</strain>
        <tissue evidence="1">Liver</tissue>
    </source>
</reference>
<name>A0AAV7VR23_PLEWA</name>
<organism evidence="1 2">
    <name type="scientific">Pleurodeles waltl</name>
    <name type="common">Iberian ribbed newt</name>
    <dbReference type="NCBI Taxonomy" id="8319"/>
    <lineage>
        <taxon>Eukaryota</taxon>
        <taxon>Metazoa</taxon>
        <taxon>Chordata</taxon>
        <taxon>Craniata</taxon>
        <taxon>Vertebrata</taxon>
        <taxon>Euteleostomi</taxon>
        <taxon>Amphibia</taxon>
        <taxon>Batrachia</taxon>
        <taxon>Caudata</taxon>
        <taxon>Salamandroidea</taxon>
        <taxon>Salamandridae</taxon>
        <taxon>Pleurodelinae</taxon>
        <taxon>Pleurodeles</taxon>
    </lineage>
</organism>
<evidence type="ECO:0000313" key="2">
    <source>
        <dbReference type="Proteomes" id="UP001066276"/>
    </source>
</evidence>
<keyword evidence="2" id="KW-1185">Reference proteome</keyword>
<dbReference type="EMBL" id="JANPWB010000003">
    <property type="protein sequence ID" value="KAJ1202667.1"/>
    <property type="molecule type" value="Genomic_DNA"/>
</dbReference>
<dbReference type="Proteomes" id="UP001066276">
    <property type="component" value="Chromosome 2_1"/>
</dbReference>